<dbReference type="SUPFAM" id="SSF50729">
    <property type="entry name" value="PH domain-like"/>
    <property type="match status" value="1"/>
</dbReference>
<dbReference type="GO" id="GO:0046856">
    <property type="term" value="P:phosphatidylinositol dephosphorylation"/>
    <property type="evidence" value="ECO:0007669"/>
    <property type="project" value="TreeGrafter"/>
</dbReference>
<dbReference type="PANTHER" id="PTHR10807">
    <property type="entry name" value="MYOTUBULARIN-RELATED"/>
    <property type="match status" value="1"/>
</dbReference>
<keyword evidence="5" id="KW-1185">Reference proteome</keyword>
<dbReference type="GO" id="GO:0004438">
    <property type="term" value="F:phosphatidylinositol-3-phosphate phosphatase activity"/>
    <property type="evidence" value="ECO:0007669"/>
    <property type="project" value="TreeGrafter"/>
</dbReference>
<organism evidence="4 5">
    <name type="scientific">Popillia japonica</name>
    <name type="common">Japanese beetle</name>
    <dbReference type="NCBI Taxonomy" id="7064"/>
    <lineage>
        <taxon>Eukaryota</taxon>
        <taxon>Metazoa</taxon>
        <taxon>Ecdysozoa</taxon>
        <taxon>Arthropoda</taxon>
        <taxon>Hexapoda</taxon>
        <taxon>Insecta</taxon>
        <taxon>Pterygota</taxon>
        <taxon>Neoptera</taxon>
        <taxon>Endopterygota</taxon>
        <taxon>Coleoptera</taxon>
        <taxon>Polyphaga</taxon>
        <taxon>Scarabaeiformia</taxon>
        <taxon>Scarabaeidae</taxon>
        <taxon>Rutelinae</taxon>
        <taxon>Popillia</taxon>
    </lineage>
</organism>
<feature type="region of interest" description="Disordered" evidence="2">
    <location>
        <begin position="276"/>
        <end position="299"/>
    </location>
</feature>
<feature type="domain" description="Myotubularin phosphatase" evidence="3">
    <location>
        <begin position="159"/>
        <end position="299"/>
    </location>
</feature>
<dbReference type="PROSITE" id="PS51339">
    <property type="entry name" value="PPASE_MYOTUBULARIN"/>
    <property type="match status" value="1"/>
</dbReference>
<dbReference type="InterPro" id="IPR029021">
    <property type="entry name" value="Prot-tyrosine_phosphatase-like"/>
</dbReference>
<dbReference type="GO" id="GO:0010506">
    <property type="term" value="P:regulation of autophagy"/>
    <property type="evidence" value="ECO:0007669"/>
    <property type="project" value="TreeGrafter"/>
</dbReference>
<dbReference type="Proteomes" id="UP001458880">
    <property type="component" value="Unassembled WGS sequence"/>
</dbReference>
<dbReference type="GO" id="GO:0019903">
    <property type="term" value="F:protein phosphatase binding"/>
    <property type="evidence" value="ECO:0007669"/>
    <property type="project" value="TreeGrafter"/>
</dbReference>
<evidence type="ECO:0000256" key="1">
    <source>
        <dbReference type="ARBA" id="ARBA00007471"/>
    </source>
</evidence>
<gene>
    <name evidence="4" type="ORF">QE152_g22688</name>
</gene>
<dbReference type="Gene3D" id="2.30.29.30">
    <property type="entry name" value="Pleckstrin-homology domain (PH domain)/Phosphotyrosine-binding domain (PTB)"/>
    <property type="match status" value="1"/>
</dbReference>
<evidence type="ECO:0000313" key="5">
    <source>
        <dbReference type="Proteomes" id="UP001458880"/>
    </source>
</evidence>
<dbReference type="InterPro" id="IPR011993">
    <property type="entry name" value="PH-like_dom_sf"/>
</dbReference>
<dbReference type="GO" id="GO:0052629">
    <property type="term" value="F:phosphatidylinositol-3,5-bisphosphate 3-phosphatase activity"/>
    <property type="evidence" value="ECO:0007669"/>
    <property type="project" value="TreeGrafter"/>
</dbReference>
<name>A0AAW1KK91_POPJA</name>
<dbReference type="InterPro" id="IPR010569">
    <property type="entry name" value="Myotubularin-like_Pase_dom"/>
</dbReference>
<proteinExistence type="inferred from homology"/>
<comment type="similarity">
    <text evidence="1">Belongs to the protein-tyrosine phosphatase family. Non-receptor class myotubularin subfamily.</text>
</comment>
<evidence type="ECO:0000259" key="3">
    <source>
        <dbReference type="PROSITE" id="PS51339"/>
    </source>
</evidence>
<comment type="caution">
    <text evidence="4">The sequence shown here is derived from an EMBL/GenBank/DDBJ whole genome shotgun (WGS) entry which is preliminary data.</text>
</comment>
<sequence>MYGNIYKEAITRFNFSNQTGGKWKMYPLSNEQKVNLPFGLLAGEYVIHSGNSVEGLLVLTSYRLYVQLRDCQYHVPLGLIETVEQRELFHLHIGCKDARSYRCTFDNNEICLEWYSQLLKETTALRQLEDLFAFRYHVWSKENGGDDVISKIENQKQFIYDEMAFKNEVERLKFDTHCAWRISSVNKSYKLCPSYPPLLLVPSCISDENLEIVAKFRSSRRIPAVVWRHSGNGAVIARCSQPEVGWLGWRSAEDEDLLKAISDACMFDRGPKSMLDKESNLSHSPASVHSEDSGQFVLL</sequence>
<dbReference type="AlphaFoldDB" id="A0AAW1KK91"/>
<protein>
    <submittedName>
        <fullName evidence="4">Myotubularin-like phosphatase domain</fullName>
    </submittedName>
</protein>
<accession>A0AAW1KK91</accession>
<dbReference type="PANTHER" id="PTHR10807:SF75">
    <property type="entry name" value="PHOSPHATIDYLINOSITOL-3-PHOSPHATE PHOSPHATASE"/>
    <property type="match status" value="1"/>
</dbReference>
<dbReference type="GO" id="GO:0016020">
    <property type="term" value="C:membrane"/>
    <property type="evidence" value="ECO:0007669"/>
    <property type="project" value="TreeGrafter"/>
</dbReference>
<evidence type="ECO:0000313" key="4">
    <source>
        <dbReference type="EMBL" id="KAK9719414.1"/>
    </source>
</evidence>
<dbReference type="GO" id="GO:0005737">
    <property type="term" value="C:cytoplasm"/>
    <property type="evidence" value="ECO:0007669"/>
    <property type="project" value="TreeGrafter"/>
</dbReference>
<reference evidence="4 5" key="1">
    <citation type="journal article" date="2024" name="BMC Genomics">
        <title>De novo assembly and annotation of Popillia japonica's genome with initial clues to its potential as an invasive pest.</title>
        <authorList>
            <person name="Cucini C."/>
            <person name="Boschi S."/>
            <person name="Funari R."/>
            <person name="Cardaioli E."/>
            <person name="Iannotti N."/>
            <person name="Marturano G."/>
            <person name="Paoli F."/>
            <person name="Bruttini M."/>
            <person name="Carapelli A."/>
            <person name="Frati F."/>
            <person name="Nardi F."/>
        </authorList>
    </citation>
    <scope>NUCLEOTIDE SEQUENCE [LARGE SCALE GENOMIC DNA]</scope>
    <source>
        <strain evidence="4">DMR45628</strain>
    </source>
</reference>
<dbReference type="EMBL" id="JASPKY010000220">
    <property type="protein sequence ID" value="KAK9719414.1"/>
    <property type="molecule type" value="Genomic_DNA"/>
</dbReference>
<dbReference type="Pfam" id="PF06602">
    <property type="entry name" value="Myotub-related"/>
    <property type="match status" value="1"/>
</dbReference>
<dbReference type="SUPFAM" id="SSF52799">
    <property type="entry name" value="(Phosphotyrosine protein) phosphatases II"/>
    <property type="match status" value="1"/>
</dbReference>
<evidence type="ECO:0000256" key="2">
    <source>
        <dbReference type="SAM" id="MobiDB-lite"/>
    </source>
</evidence>
<dbReference type="InterPro" id="IPR030564">
    <property type="entry name" value="Myotubularin"/>
</dbReference>